<name>A0ABW4LWE4_9BACI</name>
<protein>
    <submittedName>
        <fullName evidence="2">Uncharacterized protein</fullName>
    </submittedName>
</protein>
<gene>
    <name evidence="2" type="ORF">ACFSCX_20475</name>
</gene>
<keyword evidence="1" id="KW-0812">Transmembrane</keyword>
<accession>A0ABW4LWE4</accession>
<dbReference type="RefSeq" id="WP_377930116.1">
    <property type="nucleotide sequence ID" value="NZ_JBHUEM010000051.1"/>
</dbReference>
<evidence type="ECO:0000313" key="2">
    <source>
        <dbReference type="EMBL" id="MFD1738893.1"/>
    </source>
</evidence>
<keyword evidence="3" id="KW-1185">Reference proteome</keyword>
<evidence type="ECO:0000313" key="3">
    <source>
        <dbReference type="Proteomes" id="UP001597214"/>
    </source>
</evidence>
<keyword evidence="1" id="KW-0472">Membrane</keyword>
<sequence length="139" mass="16253">MKKYSIISGFFLLLLLCSYLIYVSYIKEPIVKQTIVYQQKFQEKVHFNIKFYILEKTNDVDILKNVEIQGVDVLDTIVVEEISNKKPREILWSKIGELPLKNLVEGKDYSITVITGESQIKDEIPPITLEFNNYIKTFD</sequence>
<evidence type="ECO:0000256" key="1">
    <source>
        <dbReference type="SAM" id="Phobius"/>
    </source>
</evidence>
<feature type="transmembrane region" description="Helical" evidence="1">
    <location>
        <begin position="6"/>
        <end position="25"/>
    </location>
</feature>
<proteinExistence type="predicted"/>
<organism evidence="2 3">
    <name type="scientific">Bacillus salitolerans</name>
    <dbReference type="NCBI Taxonomy" id="1437434"/>
    <lineage>
        <taxon>Bacteria</taxon>
        <taxon>Bacillati</taxon>
        <taxon>Bacillota</taxon>
        <taxon>Bacilli</taxon>
        <taxon>Bacillales</taxon>
        <taxon>Bacillaceae</taxon>
        <taxon>Bacillus</taxon>
    </lineage>
</organism>
<comment type="caution">
    <text evidence="2">The sequence shown here is derived from an EMBL/GenBank/DDBJ whole genome shotgun (WGS) entry which is preliminary data.</text>
</comment>
<dbReference type="Proteomes" id="UP001597214">
    <property type="component" value="Unassembled WGS sequence"/>
</dbReference>
<dbReference type="EMBL" id="JBHUEM010000051">
    <property type="protein sequence ID" value="MFD1738893.1"/>
    <property type="molecule type" value="Genomic_DNA"/>
</dbReference>
<reference evidence="3" key="1">
    <citation type="journal article" date="2019" name="Int. J. Syst. Evol. Microbiol.">
        <title>The Global Catalogue of Microorganisms (GCM) 10K type strain sequencing project: providing services to taxonomists for standard genome sequencing and annotation.</title>
        <authorList>
            <consortium name="The Broad Institute Genomics Platform"/>
            <consortium name="The Broad Institute Genome Sequencing Center for Infectious Disease"/>
            <person name="Wu L."/>
            <person name="Ma J."/>
        </authorList>
    </citation>
    <scope>NUCLEOTIDE SEQUENCE [LARGE SCALE GENOMIC DNA]</scope>
    <source>
        <strain evidence="3">CCUG 49339</strain>
    </source>
</reference>
<keyword evidence="1" id="KW-1133">Transmembrane helix</keyword>